<gene>
    <name evidence="3" type="ORF">LTRI10_LOCUS17185</name>
</gene>
<dbReference type="EMBL" id="OZ034816">
    <property type="protein sequence ID" value="CAL1375385.1"/>
    <property type="molecule type" value="Genomic_DNA"/>
</dbReference>
<protein>
    <submittedName>
        <fullName evidence="3">Uncharacterized protein</fullName>
    </submittedName>
</protein>
<feature type="signal peptide" evidence="2">
    <location>
        <begin position="1"/>
        <end position="27"/>
    </location>
</feature>
<feature type="region of interest" description="Disordered" evidence="1">
    <location>
        <begin position="33"/>
        <end position="87"/>
    </location>
</feature>
<keyword evidence="2" id="KW-0732">Signal</keyword>
<dbReference type="Proteomes" id="UP001497516">
    <property type="component" value="Chromosome 3"/>
</dbReference>
<feature type="compositionally biased region" description="Basic and acidic residues" evidence="1">
    <location>
        <begin position="36"/>
        <end position="49"/>
    </location>
</feature>
<sequence length="109" mass="12051">MRITNPPPRLPLILLLLIILSLDLCSCTSRRHLRSSRRDVNSDEIKQADRQMSSSSPSWSATKYYFPPPPAEAPRGSRARDRKGVAAGPARVYGASYRTVPAGPNPLHN</sequence>
<name>A0AAV2DP06_9ROSI</name>
<evidence type="ECO:0000313" key="3">
    <source>
        <dbReference type="EMBL" id="CAL1375385.1"/>
    </source>
</evidence>
<accession>A0AAV2DP06</accession>
<feature type="chain" id="PRO_5043740936" evidence="2">
    <location>
        <begin position="28"/>
        <end position="109"/>
    </location>
</feature>
<feature type="compositionally biased region" description="Polar residues" evidence="1">
    <location>
        <begin position="50"/>
        <end position="61"/>
    </location>
</feature>
<evidence type="ECO:0000256" key="1">
    <source>
        <dbReference type="SAM" id="MobiDB-lite"/>
    </source>
</evidence>
<keyword evidence="4" id="KW-1185">Reference proteome</keyword>
<dbReference type="AlphaFoldDB" id="A0AAV2DP06"/>
<evidence type="ECO:0000313" key="4">
    <source>
        <dbReference type="Proteomes" id="UP001497516"/>
    </source>
</evidence>
<organism evidence="3 4">
    <name type="scientific">Linum trigynum</name>
    <dbReference type="NCBI Taxonomy" id="586398"/>
    <lineage>
        <taxon>Eukaryota</taxon>
        <taxon>Viridiplantae</taxon>
        <taxon>Streptophyta</taxon>
        <taxon>Embryophyta</taxon>
        <taxon>Tracheophyta</taxon>
        <taxon>Spermatophyta</taxon>
        <taxon>Magnoliopsida</taxon>
        <taxon>eudicotyledons</taxon>
        <taxon>Gunneridae</taxon>
        <taxon>Pentapetalae</taxon>
        <taxon>rosids</taxon>
        <taxon>fabids</taxon>
        <taxon>Malpighiales</taxon>
        <taxon>Linaceae</taxon>
        <taxon>Linum</taxon>
    </lineage>
</organism>
<reference evidence="3 4" key="1">
    <citation type="submission" date="2024-04" db="EMBL/GenBank/DDBJ databases">
        <authorList>
            <person name="Fracassetti M."/>
        </authorList>
    </citation>
    <scope>NUCLEOTIDE SEQUENCE [LARGE SCALE GENOMIC DNA]</scope>
</reference>
<evidence type="ECO:0000256" key="2">
    <source>
        <dbReference type="SAM" id="SignalP"/>
    </source>
</evidence>
<proteinExistence type="predicted"/>